<evidence type="ECO:0000313" key="3">
    <source>
        <dbReference type="EMBL" id="VDM19931.1"/>
    </source>
</evidence>
<feature type="domain" description="Alpha/beta hydrolase fold-3" evidence="2">
    <location>
        <begin position="92"/>
        <end position="201"/>
    </location>
</feature>
<dbReference type="Proteomes" id="UP000270924">
    <property type="component" value="Unassembled WGS sequence"/>
</dbReference>
<protein>
    <recommendedName>
        <fullName evidence="2">Alpha/beta hydrolase fold-3 domain-containing protein</fullName>
    </recommendedName>
</protein>
<organism evidence="3 4">
    <name type="scientific">Wuchereria bancrofti</name>
    <dbReference type="NCBI Taxonomy" id="6293"/>
    <lineage>
        <taxon>Eukaryota</taxon>
        <taxon>Metazoa</taxon>
        <taxon>Ecdysozoa</taxon>
        <taxon>Nematoda</taxon>
        <taxon>Chromadorea</taxon>
        <taxon>Rhabditida</taxon>
        <taxon>Spirurina</taxon>
        <taxon>Spiruromorpha</taxon>
        <taxon>Filarioidea</taxon>
        <taxon>Onchocercidae</taxon>
        <taxon>Wuchereria</taxon>
    </lineage>
</organism>
<dbReference type="OMA" id="RQSRDFA"/>
<dbReference type="PANTHER" id="PTHR48081:SF33">
    <property type="entry name" value="KYNURENINE FORMAMIDASE"/>
    <property type="match status" value="1"/>
</dbReference>
<dbReference type="Gene3D" id="3.40.50.1820">
    <property type="entry name" value="alpha/beta hydrolase"/>
    <property type="match status" value="1"/>
</dbReference>
<keyword evidence="4" id="KW-1185">Reference proteome</keyword>
<dbReference type="OrthoDB" id="433474at2759"/>
<dbReference type="InterPro" id="IPR029058">
    <property type="entry name" value="AB_hydrolase_fold"/>
</dbReference>
<dbReference type="GO" id="GO:0004061">
    <property type="term" value="F:arylformamidase activity"/>
    <property type="evidence" value="ECO:0007669"/>
    <property type="project" value="TreeGrafter"/>
</dbReference>
<proteinExistence type="predicted"/>
<name>A0A3P7EBF2_WUCBA</name>
<evidence type="ECO:0000259" key="2">
    <source>
        <dbReference type="Pfam" id="PF07859"/>
    </source>
</evidence>
<dbReference type="InterPro" id="IPR013094">
    <property type="entry name" value="AB_hydrolase_3"/>
</dbReference>
<accession>A0A3P7EBF2</accession>
<evidence type="ECO:0000256" key="1">
    <source>
        <dbReference type="ARBA" id="ARBA00022801"/>
    </source>
</evidence>
<dbReference type="FunCoup" id="A0A3P7EBF2">
    <property type="interactions" value="740"/>
</dbReference>
<dbReference type="SUPFAM" id="SSF53474">
    <property type="entry name" value="alpha/beta-Hydrolases"/>
    <property type="match status" value="1"/>
</dbReference>
<dbReference type="AlphaFoldDB" id="A0A3P7EBF2"/>
<gene>
    <name evidence="3" type="ORF">WBA_LOCUS10911</name>
</gene>
<dbReference type="EMBL" id="UYWW01012237">
    <property type="protein sequence ID" value="VDM19931.1"/>
    <property type="molecule type" value="Genomic_DNA"/>
</dbReference>
<keyword evidence="1" id="KW-0378">Hydrolase</keyword>
<evidence type="ECO:0000313" key="4">
    <source>
        <dbReference type="Proteomes" id="UP000270924"/>
    </source>
</evidence>
<dbReference type="InterPro" id="IPR050300">
    <property type="entry name" value="GDXG_lipolytic_enzyme"/>
</dbReference>
<sequence length="400" mass="45215">MKFRRFLPEHNCRAIMSCHHGIRCTPQECLYSPSHWSATSKPPDSVIETFITNLQSCYRDNLQTVPLQTVSYGDGKQIIDIWGNEFESATALVLFHGGYWQEGDRKLFTSPVKVLVDKGIAVACVGYDFATIICLNDVIEQGAKALHFLAKRWPWKRLSVGGHSAGAHLAISALKRTMDAHRYEKIVLFSGIYDLHPLLDTYIGKAINLSLAEAETLSITSLDEISVELLAIVGADESPKFKEQSQHIVENYVSKGYPMTMSDCYKIIPGEDHFTLITSLSDKNSTTTRELLRFILRKQFPKISSSFDLSDLISLHISQISLPTMKDNRTDKTQSSVENVLVEQKEEDSFAKKRPIKRLAKRSIEIRLKAPVDREREDYKTLKGIKLPMSDAMSDVELEK</sequence>
<reference evidence="3 4" key="1">
    <citation type="submission" date="2018-11" db="EMBL/GenBank/DDBJ databases">
        <authorList>
            <consortium name="Pathogen Informatics"/>
        </authorList>
    </citation>
    <scope>NUCLEOTIDE SEQUENCE [LARGE SCALE GENOMIC DNA]</scope>
</reference>
<dbReference type="PANTHER" id="PTHR48081">
    <property type="entry name" value="AB HYDROLASE SUPERFAMILY PROTEIN C4A8.06C"/>
    <property type="match status" value="1"/>
</dbReference>
<dbReference type="Pfam" id="PF07859">
    <property type="entry name" value="Abhydrolase_3"/>
    <property type="match status" value="1"/>
</dbReference>
<dbReference type="InParanoid" id="A0A3P7EBF2"/>